<evidence type="ECO:0000313" key="1">
    <source>
        <dbReference type="EMBL" id="QEH37773.1"/>
    </source>
</evidence>
<dbReference type="EMBL" id="CP042997">
    <property type="protein sequence ID" value="QEH37773.1"/>
    <property type="molecule type" value="Genomic_DNA"/>
</dbReference>
<dbReference type="KEGG" id="agv:OJF2_63640"/>
<sequence>MSNQADPSRDRELDALVEEFLRSRRGAWRIRRIGGRNHADVQDHRDWWSWAPHCKLTFMVLLLCLKDRARSLRLEPPDDPDGEGLSRMSYVISDASHDLVPPPRHTLPGISQEFRRLAGLSSWMRRLGIAVRALARRIDDRQEGADTGTFRITCGEDGCDVTVRIEPTSKGDRLIVSISDVAPTLSVASDDILRRLMATRRRIQKNSARVSKGS</sequence>
<dbReference type="AlphaFoldDB" id="A0A5B9WBD0"/>
<reference evidence="1 2" key="1">
    <citation type="submission" date="2019-08" db="EMBL/GenBank/DDBJ databases">
        <title>Deep-cultivation of Planctomycetes and their phenomic and genomic characterization uncovers novel biology.</title>
        <authorList>
            <person name="Wiegand S."/>
            <person name="Jogler M."/>
            <person name="Boedeker C."/>
            <person name="Pinto D."/>
            <person name="Vollmers J."/>
            <person name="Rivas-Marin E."/>
            <person name="Kohn T."/>
            <person name="Peeters S.H."/>
            <person name="Heuer A."/>
            <person name="Rast P."/>
            <person name="Oberbeckmann S."/>
            <person name="Bunk B."/>
            <person name="Jeske O."/>
            <person name="Meyerdierks A."/>
            <person name="Storesund J.E."/>
            <person name="Kallscheuer N."/>
            <person name="Luecker S."/>
            <person name="Lage O.M."/>
            <person name="Pohl T."/>
            <person name="Merkel B.J."/>
            <person name="Hornburger P."/>
            <person name="Mueller R.-W."/>
            <person name="Bruemmer F."/>
            <person name="Labrenz M."/>
            <person name="Spormann A.M."/>
            <person name="Op den Camp H."/>
            <person name="Overmann J."/>
            <person name="Amann R."/>
            <person name="Jetten M.S.M."/>
            <person name="Mascher T."/>
            <person name="Medema M.H."/>
            <person name="Devos D.P."/>
            <person name="Kaster A.-K."/>
            <person name="Ovreas L."/>
            <person name="Rohde M."/>
            <person name="Galperin M.Y."/>
            <person name="Jogler C."/>
        </authorList>
    </citation>
    <scope>NUCLEOTIDE SEQUENCE [LARGE SCALE GENOMIC DNA]</scope>
    <source>
        <strain evidence="1 2">OJF2</strain>
    </source>
</reference>
<evidence type="ECO:0000313" key="2">
    <source>
        <dbReference type="Proteomes" id="UP000324233"/>
    </source>
</evidence>
<organism evidence="1 2">
    <name type="scientific">Aquisphaera giovannonii</name>
    <dbReference type="NCBI Taxonomy" id="406548"/>
    <lineage>
        <taxon>Bacteria</taxon>
        <taxon>Pseudomonadati</taxon>
        <taxon>Planctomycetota</taxon>
        <taxon>Planctomycetia</taxon>
        <taxon>Isosphaerales</taxon>
        <taxon>Isosphaeraceae</taxon>
        <taxon>Aquisphaera</taxon>
    </lineage>
</organism>
<proteinExistence type="predicted"/>
<dbReference type="Proteomes" id="UP000324233">
    <property type="component" value="Chromosome"/>
</dbReference>
<name>A0A5B9WBD0_9BACT</name>
<keyword evidence="2" id="KW-1185">Reference proteome</keyword>
<accession>A0A5B9WBD0</accession>
<gene>
    <name evidence="1" type="ORF">OJF2_63640</name>
</gene>
<protein>
    <submittedName>
        <fullName evidence="1">Uncharacterized protein</fullName>
    </submittedName>
</protein>